<dbReference type="InterPro" id="IPR015018">
    <property type="entry name" value="DUF1905"/>
</dbReference>
<evidence type="ECO:0008006" key="3">
    <source>
        <dbReference type="Google" id="ProtNLM"/>
    </source>
</evidence>
<keyword evidence="2" id="KW-1185">Reference proteome</keyword>
<comment type="caution">
    <text evidence="1">The sequence shown here is derived from an EMBL/GenBank/DDBJ whole genome shotgun (WGS) entry which is preliminary data.</text>
</comment>
<dbReference type="OrthoDB" id="9800461at2"/>
<proteinExistence type="predicted"/>
<dbReference type="Gene3D" id="2.40.30.100">
    <property type="entry name" value="AF2212/PG0164-like"/>
    <property type="match status" value="1"/>
</dbReference>
<dbReference type="Pfam" id="PF08922">
    <property type="entry name" value="DUF1905"/>
    <property type="match status" value="1"/>
</dbReference>
<dbReference type="Pfam" id="PF13376">
    <property type="entry name" value="OmdA"/>
    <property type="match status" value="1"/>
</dbReference>
<evidence type="ECO:0000313" key="1">
    <source>
        <dbReference type="EMBL" id="OGX82462.1"/>
    </source>
</evidence>
<protein>
    <recommendedName>
        <fullName evidence="3">DUF1905 domain-containing protein</fullName>
    </recommendedName>
</protein>
<dbReference type="AlphaFoldDB" id="A0A1G1SV05"/>
<evidence type="ECO:0000313" key="2">
    <source>
        <dbReference type="Proteomes" id="UP000177506"/>
    </source>
</evidence>
<dbReference type="RefSeq" id="WP_070746614.1">
    <property type="nucleotide sequence ID" value="NZ_MDZA01000431.1"/>
</dbReference>
<gene>
    <name evidence="1" type="ORF">BEN49_13945</name>
</gene>
<dbReference type="SUPFAM" id="SSF141694">
    <property type="entry name" value="AF2212/PG0164-like"/>
    <property type="match status" value="1"/>
</dbReference>
<dbReference type="InterPro" id="IPR037079">
    <property type="entry name" value="AF2212/PG0164-like_sf"/>
</dbReference>
<sequence length="159" mass="17433">MESFQAEQEFEAVIEADSADGGLFVAVPFSVQEVYGTRGKLPVQTTLDGFPHRTTLAPLGDGHHGLPVPREVRRALGKTVGDTLRVALRHAPEVHVVTLPPDLSAALDATPAARAFFETLLRPDQRDYVRWLDGAKTAEGRTQRLATTIQRLRNGQKRA</sequence>
<reference evidence="1 2" key="1">
    <citation type="submission" date="2016-08" db="EMBL/GenBank/DDBJ databases">
        <title>Hymenobacter coccineus sp. nov., Hymenobacter lapidarius sp. nov. and Hymenobacter glacialis sp. nov., isolated from Antarctic soil.</title>
        <authorList>
            <person name="Sedlacek I."/>
            <person name="Kralova S."/>
            <person name="Kyrova K."/>
            <person name="Maslanova I."/>
            <person name="Stankova E."/>
            <person name="Vrbovska V."/>
            <person name="Nemec M."/>
            <person name="Bartak M."/>
            <person name="Svec P."/>
            <person name="Busse H.-J."/>
            <person name="Pantucek R."/>
        </authorList>
    </citation>
    <scope>NUCLEOTIDE SEQUENCE [LARGE SCALE GENOMIC DNA]</scope>
    <source>
        <strain evidence="1 2">CCM 8649</strain>
    </source>
</reference>
<organism evidence="1 2">
    <name type="scientific">Hymenobacter coccineus</name>
    <dbReference type="NCBI Taxonomy" id="1908235"/>
    <lineage>
        <taxon>Bacteria</taxon>
        <taxon>Pseudomonadati</taxon>
        <taxon>Bacteroidota</taxon>
        <taxon>Cytophagia</taxon>
        <taxon>Cytophagales</taxon>
        <taxon>Hymenobacteraceae</taxon>
        <taxon>Hymenobacter</taxon>
    </lineage>
</organism>
<dbReference type="Proteomes" id="UP000177506">
    <property type="component" value="Unassembled WGS sequence"/>
</dbReference>
<name>A0A1G1SV05_9BACT</name>
<accession>A0A1G1SV05</accession>
<dbReference type="EMBL" id="MDZA01000431">
    <property type="protein sequence ID" value="OGX82462.1"/>
    <property type="molecule type" value="Genomic_DNA"/>
</dbReference>